<dbReference type="Pfam" id="PF18892">
    <property type="entry name" value="DUF5651"/>
    <property type="match status" value="1"/>
</dbReference>
<dbReference type="InterPro" id="IPR043711">
    <property type="entry name" value="DUF5651"/>
</dbReference>
<dbReference type="OrthoDB" id="1682687at2"/>
<dbReference type="Proteomes" id="UP000214880">
    <property type="component" value="Unassembled WGS sequence"/>
</dbReference>
<accession>A0A1G9ZSE2</accession>
<dbReference type="RefSeq" id="WP_092074964.1">
    <property type="nucleotide sequence ID" value="NZ_FNHB01000015.1"/>
</dbReference>
<protein>
    <recommendedName>
        <fullName evidence="2">DUF5651 domain-containing protein</fullName>
    </recommendedName>
</protein>
<proteinExistence type="predicted"/>
<organism evidence="3 4">
    <name type="scientific">Dendrosporobacter quercicolus</name>
    <dbReference type="NCBI Taxonomy" id="146817"/>
    <lineage>
        <taxon>Bacteria</taxon>
        <taxon>Bacillati</taxon>
        <taxon>Bacillota</taxon>
        <taxon>Negativicutes</taxon>
        <taxon>Selenomonadales</taxon>
        <taxon>Sporomusaceae</taxon>
        <taxon>Dendrosporobacter</taxon>
    </lineage>
</organism>
<dbReference type="AlphaFoldDB" id="A0A1G9ZSE2"/>
<evidence type="ECO:0000259" key="2">
    <source>
        <dbReference type="Pfam" id="PF18892"/>
    </source>
</evidence>
<feature type="domain" description="DUF5651" evidence="2">
    <location>
        <begin position="103"/>
        <end position="157"/>
    </location>
</feature>
<sequence>MNAYLSREEKQSFVRATALVALIEETINGYASAKSTDPEFLKYLRMGRSMLAKALTMRGDALDSDVKIEFAKQLAKLEFICVPRQEAKKAHAEMLALKTIIPMQIQDFEDWYCAVIETTCKRCCSEQYQECLIRSILTKYGVYPIDPEAKEKCQYSYVGTSEAEELQQVVDDTVPAEAYNMAVSELAATKIKAASLEEQLAEYNQLKAELLEILYCEEGRPENPSPADLIAEIHLLRDRVTFCEEKLGIANKALTDLHRQISENATACIEIEPQEGERQSVWDEQDRLPVLVTLVNGQKLDLFLTEYMAMNLLFELQNPEPAARAICAKQMQDELVVIDMQQVVSMQVIGLEDGSWQRQAERPTVKPQAQQFPPGIDTTARERYRVECKCGAEYFCSMNAGRYKARCRNCNETVFADRKAALVPDPMDGAAATLLTNRYWVERNDGYSGRASELSALTESNPALPDQAPQESYRGFKYTGRDKRYADPCNLLE</sequence>
<evidence type="ECO:0000256" key="1">
    <source>
        <dbReference type="SAM" id="Coils"/>
    </source>
</evidence>
<dbReference type="EMBL" id="FNHB01000015">
    <property type="protein sequence ID" value="SDN24045.1"/>
    <property type="molecule type" value="Genomic_DNA"/>
</dbReference>
<evidence type="ECO:0000313" key="4">
    <source>
        <dbReference type="Proteomes" id="UP000214880"/>
    </source>
</evidence>
<keyword evidence="4" id="KW-1185">Reference proteome</keyword>
<gene>
    <name evidence="3" type="ORF">SAMN04488502_11548</name>
</gene>
<keyword evidence="1" id="KW-0175">Coiled coil</keyword>
<reference evidence="3 4" key="1">
    <citation type="submission" date="2016-10" db="EMBL/GenBank/DDBJ databases">
        <authorList>
            <person name="de Groot N.N."/>
        </authorList>
    </citation>
    <scope>NUCLEOTIDE SEQUENCE [LARGE SCALE GENOMIC DNA]</scope>
    <source>
        <strain evidence="3 4">DSM 1736</strain>
    </source>
</reference>
<name>A0A1G9ZSE2_9FIRM</name>
<evidence type="ECO:0000313" key="3">
    <source>
        <dbReference type="EMBL" id="SDN24045.1"/>
    </source>
</evidence>
<feature type="coiled-coil region" evidence="1">
    <location>
        <begin position="186"/>
        <end position="213"/>
    </location>
</feature>
<dbReference type="STRING" id="146817.SAMN04488502_11548"/>